<evidence type="ECO:0000313" key="2">
    <source>
        <dbReference type="EMBL" id="MBX41893.1"/>
    </source>
</evidence>
<organism evidence="2">
    <name type="scientific">Rhizophora mucronata</name>
    <name type="common">Asiatic mangrove</name>
    <dbReference type="NCBI Taxonomy" id="61149"/>
    <lineage>
        <taxon>Eukaryota</taxon>
        <taxon>Viridiplantae</taxon>
        <taxon>Streptophyta</taxon>
        <taxon>Embryophyta</taxon>
        <taxon>Tracheophyta</taxon>
        <taxon>Spermatophyta</taxon>
        <taxon>Magnoliopsida</taxon>
        <taxon>eudicotyledons</taxon>
        <taxon>Gunneridae</taxon>
        <taxon>Pentapetalae</taxon>
        <taxon>rosids</taxon>
        <taxon>fabids</taxon>
        <taxon>Malpighiales</taxon>
        <taxon>Rhizophoraceae</taxon>
        <taxon>Rhizophora</taxon>
    </lineage>
</organism>
<proteinExistence type="predicted"/>
<dbReference type="AlphaFoldDB" id="A0A2P2NHH5"/>
<feature type="region of interest" description="Disordered" evidence="1">
    <location>
        <begin position="18"/>
        <end position="82"/>
    </location>
</feature>
<evidence type="ECO:0000256" key="1">
    <source>
        <dbReference type="SAM" id="MobiDB-lite"/>
    </source>
</evidence>
<accession>A0A2P2NHH5</accession>
<dbReference type="EMBL" id="GGEC01061409">
    <property type="protein sequence ID" value="MBX41893.1"/>
    <property type="molecule type" value="Transcribed_RNA"/>
</dbReference>
<sequence length="82" mass="9536">MESWCTFQIYPTKSSWACKTSGPPCTPYRPTTQKPNNQRHHRAGRDSAGSRQTGWWRRLGETERHTRRGCSGEPGDRIRLFE</sequence>
<name>A0A2P2NHH5_RHIMU</name>
<protein>
    <submittedName>
        <fullName evidence="2">Uncharacterized protein MANES_01G153800</fullName>
    </submittedName>
</protein>
<reference evidence="2" key="1">
    <citation type="submission" date="2018-02" db="EMBL/GenBank/DDBJ databases">
        <title>Rhizophora mucronata_Transcriptome.</title>
        <authorList>
            <person name="Meera S.P."/>
            <person name="Sreeshan A."/>
            <person name="Augustine A."/>
        </authorList>
    </citation>
    <scope>NUCLEOTIDE SEQUENCE</scope>
    <source>
        <tissue evidence="2">Leaf</tissue>
    </source>
</reference>